<accession>A0ABN6DEP6</accession>
<organism evidence="2 3">
    <name type="scientific">Rhodoferax lithotrophicus</name>
    <dbReference type="NCBI Taxonomy" id="2798804"/>
    <lineage>
        <taxon>Bacteria</taxon>
        <taxon>Pseudomonadati</taxon>
        <taxon>Pseudomonadota</taxon>
        <taxon>Betaproteobacteria</taxon>
        <taxon>Burkholderiales</taxon>
        <taxon>Comamonadaceae</taxon>
        <taxon>Rhodoferax</taxon>
    </lineage>
</organism>
<evidence type="ECO:0000259" key="1">
    <source>
        <dbReference type="Pfam" id="PF00082"/>
    </source>
</evidence>
<feature type="domain" description="Peptidase S8/S53" evidence="1">
    <location>
        <begin position="272"/>
        <end position="547"/>
    </location>
</feature>
<proteinExistence type="predicted"/>
<dbReference type="Proteomes" id="UP000824366">
    <property type="component" value="Chromosome"/>
</dbReference>
<dbReference type="Gene3D" id="3.40.50.200">
    <property type="entry name" value="Peptidase S8/S53 domain"/>
    <property type="match status" value="1"/>
</dbReference>
<reference evidence="2 3" key="1">
    <citation type="journal article" date="2021" name="Microbiol. Spectr.">
        <title>A Single Bacterium Capable of Oxidation and Reduction of Iron at Circumneutral pH.</title>
        <authorList>
            <person name="Kato S."/>
            <person name="Ohkuma M."/>
        </authorList>
    </citation>
    <scope>NUCLEOTIDE SEQUENCE [LARGE SCALE GENOMIC DNA]</scope>
    <source>
        <strain evidence="2 3">MIZ03</strain>
    </source>
</reference>
<protein>
    <recommendedName>
        <fullName evidence="1">Peptidase S8/S53 domain-containing protein</fullName>
    </recommendedName>
</protein>
<dbReference type="RefSeq" id="WP_223904482.1">
    <property type="nucleotide sequence ID" value="NZ_AP024238.1"/>
</dbReference>
<dbReference type="InterPro" id="IPR000209">
    <property type="entry name" value="Peptidase_S8/S53_dom"/>
</dbReference>
<dbReference type="EMBL" id="AP024238">
    <property type="protein sequence ID" value="BCO28538.1"/>
    <property type="molecule type" value="Genomic_DNA"/>
</dbReference>
<evidence type="ECO:0000313" key="2">
    <source>
        <dbReference type="EMBL" id="BCO28538.1"/>
    </source>
</evidence>
<dbReference type="SUPFAM" id="SSF52743">
    <property type="entry name" value="Subtilisin-like"/>
    <property type="match status" value="1"/>
</dbReference>
<keyword evidence="3" id="KW-1185">Reference proteome</keyword>
<dbReference type="InterPro" id="IPR036852">
    <property type="entry name" value="Peptidase_S8/S53_dom_sf"/>
</dbReference>
<evidence type="ECO:0000313" key="3">
    <source>
        <dbReference type="Proteomes" id="UP000824366"/>
    </source>
</evidence>
<dbReference type="InterPro" id="IPR034074">
    <property type="entry name" value="Y4bN_pept_dom"/>
</dbReference>
<name>A0ABN6DEP6_9BURK</name>
<gene>
    <name evidence="2" type="ORF">MIZ03_3444</name>
</gene>
<dbReference type="Pfam" id="PF00082">
    <property type="entry name" value="Peptidase_S8"/>
    <property type="match status" value="1"/>
</dbReference>
<sequence length="746" mass="81648">MAQMNFLIGRGELLTQDIMRRKGGEPKKHSYTLFEARQALAPQAFATSEAFASLPSGACPQDMAVARLTLHPEYIAKSYFPTGFLRANALRSVGSRTVSVTPRKWTRKGDPREVSTTEIFVAGNRDSFQELGNWVLNSPEGESATAEIVRIEKFDSFTPESRFRSLGTRSQRFFEVAVHLLGNEDSSFIQAAFRKFANTFDIKVHERLALQAGSLWFVPVEGTPASMMSLAQFSFVRVLRPMPQLRGIRPVSRNSPMSVSCQLPTEMPLSSEPRVAILDGGLPKHHVLSPMWLNSYKISDPAAKDDAGGLEHGLAVTSAFLFGPLTPGGVAQRPYASVNHVRVLDDEVKSEDPLQLYRTLGHIEEVLMSRQYDFINLSLGPDLPIEDEDVHSWTSVIDDLLCDGNTFMTVAAGNNGEGDSELKYNRIQVPSDCVNAVAVGSANDVGSAWKRARYSAVGPGRRPGVVKPDVLAFGGDAATRYFHALHPGKSPVLVPLEGTSFAAPLLLRNAVGIRAVLGQDLMPLTIKALLVHSANQNGIDKSEVGWGKVPESLYDIITSPPGVARVVYQGELKPGKYLRASIPIPKSGLTGRVRLKATFCYASPVDPQEASCYTRAGLEITFRPNLAKIRKYKTTGKLKSQPDSVSFFETSSYATEEERRADWGKWETTLHAEKGFQGATLNAPVFDIHYNARESGAATVDAGKIKYALVVTVEAVKHQDLYNEILQSFASVLVSIQPKVTIPVNV</sequence>
<dbReference type="CDD" id="cd04847">
    <property type="entry name" value="Peptidases_S8_Subtilisin_like_2"/>
    <property type="match status" value="1"/>
</dbReference>